<evidence type="ECO:0000256" key="1">
    <source>
        <dbReference type="SAM" id="SignalP"/>
    </source>
</evidence>
<name>A0ABP6CBG2_9ACTN</name>
<keyword evidence="1" id="KW-0732">Signal</keyword>
<dbReference type="PROSITE" id="PS51704">
    <property type="entry name" value="GP_PDE"/>
    <property type="match status" value="1"/>
</dbReference>
<dbReference type="PANTHER" id="PTHR46211">
    <property type="entry name" value="GLYCEROPHOSPHORYL DIESTER PHOSPHODIESTERASE"/>
    <property type="match status" value="1"/>
</dbReference>
<feature type="domain" description="GP-PDE" evidence="2">
    <location>
        <begin position="41"/>
        <end position="289"/>
    </location>
</feature>
<evidence type="ECO:0000313" key="4">
    <source>
        <dbReference type="Proteomes" id="UP001501509"/>
    </source>
</evidence>
<dbReference type="PANTHER" id="PTHR46211:SF1">
    <property type="entry name" value="GLYCEROPHOSPHODIESTER PHOSPHODIESTERASE, CYTOPLASMIC"/>
    <property type="match status" value="1"/>
</dbReference>
<dbReference type="Pfam" id="PF03009">
    <property type="entry name" value="GDPD"/>
    <property type="match status" value="1"/>
</dbReference>
<evidence type="ECO:0000313" key="3">
    <source>
        <dbReference type="EMBL" id="GAA2612071.1"/>
    </source>
</evidence>
<feature type="signal peptide" evidence="1">
    <location>
        <begin position="1"/>
        <end position="25"/>
    </location>
</feature>
<dbReference type="Gene3D" id="3.20.20.190">
    <property type="entry name" value="Phosphatidylinositol (PI) phosphodiesterase"/>
    <property type="match status" value="1"/>
</dbReference>
<evidence type="ECO:0000259" key="2">
    <source>
        <dbReference type="PROSITE" id="PS51704"/>
    </source>
</evidence>
<dbReference type="RefSeq" id="WP_344545174.1">
    <property type="nucleotide sequence ID" value="NZ_BAAATD010000007.1"/>
</dbReference>
<organism evidence="3 4">
    <name type="scientific">Actinomadura fulvescens</name>
    <dbReference type="NCBI Taxonomy" id="46160"/>
    <lineage>
        <taxon>Bacteria</taxon>
        <taxon>Bacillati</taxon>
        <taxon>Actinomycetota</taxon>
        <taxon>Actinomycetes</taxon>
        <taxon>Streptosporangiales</taxon>
        <taxon>Thermomonosporaceae</taxon>
        <taxon>Actinomadura</taxon>
    </lineage>
</organism>
<keyword evidence="4" id="KW-1185">Reference proteome</keyword>
<protein>
    <submittedName>
        <fullName evidence="3">Hydrolase</fullName>
    </submittedName>
</protein>
<dbReference type="GO" id="GO:0016787">
    <property type="term" value="F:hydrolase activity"/>
    <property type="evidence" value="ECO:0007669"/>
    <property type="project" value="UniProtKB-KW"/>
</dbReference>
<reference evidence="4" key="1">
    <citation type="journal article" date="2019" name="Int. J. Syst. Evol. Microbiol.">
        <title>The Global Catalogue of Microorganisms (GCM) 10K type strain sequencing project: providing services to taxonomists for standard genome sequencing and annotation.</title>
        <authorList>
            <consortium name="The Broad Institute Genomics Platform"/>
            <consortium name="The Broad Institute Genome Sequencing Center for Infectious Disease"/>
            <person name="Wu L."/>
            <person name="Ma J."/>
        </authorList>
    </citation>
    <scope>NUCLEOTIDE SEQUENCE [LARGE SCALE GENOMIC DNA]</scope>
    <source>
        <strain evidence="4">JCM 6833</strain>
    </source>
</reference>
<dbReference type="SUPFAM" id="SSF51695">
    <property type="entry name" value="PLC-like phosphodiesterases"/>
    <property type="match status" value="1"/>
</dbReference>
<dbReference type="Proteomes" id="UP001501509">
    <property type="component" value="Unassembled WGS sequence"/>
</dbReference>
<keyword evidence="3" id="KW-0378">Hydrolase</keyword>
<sequence>MYRRLGLPLAAAVAVTTISVPTADANAPIAPERTTKAALKIANVAHRGASAAAPENTITAFKLARTKRADLVEIDVRQTKDRKLVLMHDTTLARTTNVESVFPGRSPWRVSDFTLAEIRKLDAGLWFGSKYRRERVPTLDETLRALNHSGLGLLLDIKAPDRHPGIEHRIVSDLRRNPSWLRPDPRERRLIVQSFDLSSARRFNRLLPQVPVAAPGKPPAAELPALARWADLVNPPHAELTASYVANVHRHRMKVFTWTLDDPAKMRSTLKLGVDGIVTNKPDVLDRVLRER</sequence>
<dbReference type="InterPro" id="IPR030395">
    <property type="entry name" value="GP_PDE_dom"/>
</dbReference>
<dbReference type="InterPro" id="IPR017946">
    <property type="entry name" value="PLC-like_Pdiesterase_TIM-brl"/>
</dbReference>
<gene>
    <name evidence="3" type="ORF">GCM10010411_53430</name>
</gene>
<proteinExistence type="predicted"/>
<accession>A0ABP6CBG2</accession>
<comment type="caution">
    <text evidence="3">The sequence shown here is derived from an EMBL/GenBank/DDBJ whole genome shotgun (WGS) entry which is preliminary data.</text>
</comment>
<feature type="chain" id="PRO_5047200968" evidence="1">
    <location>
        <begin position="26"/>
        <end position="292"/>
    </location>
</feature>
<dbReference type="EMBL" id="BAAATD010000007">
    <property type="protein sequence ID" value="GAA2612071.1"/>
    <property type="molecule type" value="Genomic_DNA"/>
</dbReference>